<evidence type="ECO:0000256" key="8">
    <source>
        <dbReference type="SAM" id="MobiDB-lite"/>
    </source>
</evidence>
<keyword evidence="3" id="KW-0808">Transferase</keyword>
<feature type="region of interest" description="Disordered" evidence="8">
    <location>
        <begin position="277"/>
        <end position="336"/>
    </location>
</feature>
<comment type="caution">
    <text evidence="10">The sequence shown here is derived from an EMBL/GenBank/DDBJ whole genome shotgun (WGS) entry which is preliminary data.</text>
</comment>
<evidence type="ECO:0000313" key="11">
    <source>
        <dbReference type="Proteomes" id="UP000807371"/>
    </source>
</evidence>
<dbReference type="InterPro" id="IPR008266">
    <property type="entry name" value="Tyr_kinase_AS"/>
</dbReference>
<feature type="domain" description="Protein kinase" evidence="9">
    <location>
        <begin position="23"/>
        <end position="273"/>
    </location>
</feature>
<name>A0ABS0NJU5_9ACTN</name>
<dbReference type="PROSITE" id="PS50011">
    <property type="entry name" value="PROTEIN_KINASE_DOM"/>
    <property type="match status" value="1"/>
</dbReference>
<feature type="compositionally biased region" description="Basic and acidic residues" evidence="8">
    <location>
        <begin position="293"/>
        <end position="308"/>
    </location>
</feature>
<reference evidence="10 11" key="1">
    <citation type="submission" date="2020-09" db="EMBL/GenBank/DDBJ databases">
        <title>Biosynthesis of the nuclear factor of activated T cells inhibitor NFAT-133 and its congeners in Streptomyces pactum.</title>
        <authorList>
            <person name="Zhou W."/>
            <person name="Posri P."/>
            <person name="Abugrain M.E."/>
            <person name="Weisberg A.J."/>
            <person name="Chang J.H."/>
            <person name="Mahmud T."/>
        </authorList>
    </citation>
    <scope>NUCLEOTIDE SEQUENCE [LARGE SCALE GENOMIC DNA]</scope>
    <source>
        <strain evidence="10 11">ATCC 27456</strain>
    </source>
</reference>
<evidence type="ECO:0000256" key="4">
    <source>
        <dbReference type="ARBA" id="ARBA00022741"/>
    </source>
</evidence>
<evidence type="ECO:0000256" key="2">
    <source>
        <dbReference type="ARBA" id="ARBA00022527"/>
    </source>
</evidence>
<sequence length="336" mass="35648">MTGGGGRHGVRTTSVGDVIADRYVVRELIGRGGMGSVWRAEDTRLGRQSALKQARAGDARAARRLRREASNAARLHHPHIVTVFDILDDGADTWLVMEYVPSRSLAQLAEDEGGRLTPDRAAAVGRQIADALAHAHGEGVVHGDVTPENILVTAAGVAKLTDFGISRALRQDASYSFTGGLRGKPRYLPPEVANGERATYGSDLFGLGATLYAAVEGRSPYGEAEDVLAYVWRAAQGRIEPPRRAGPLTGPLRALLAPEPDHRPGAAETRELLAGIAQASPGPAESPRRPRPGRRDGHARRDGATRRDGHTHRHGTAVRAAFAGPTGAPVRTGTTV</sequence>
<feature type="binding site" evidence="7">
    <location>
        <position position="52"/>
    </location>
    <ligand>
        <name>ATP</name>
        <dbReference type="ChEBI" id="CHEBI:30616"/>
    </ligand>
</feature>
<dbReference type="GO" id="GO:0004674">
    <property type="term" value="F:protein serine/threonine kinase activity"/>
    <property type="evidence" value="ECO:0007669"/>
    <property type="project" value="UniProtKB-KW"/>
</dbReference>
<keyword evidence="4 7" id="KW-0547">Nucleotide-binding</keyword>
<keyword evidence="2 10" id="KW-0723">Serine/threonine-protein kinase</keyword>
<keyword evidence="11" id="KW-1185">Reference proteome</keyword>
<dbReference type="Proteomes" id="UP000807371">
    <property type="component" value="Unassembled WGS sequence"/>
</dbReference>
<evidence type="ECO:0000256" key="5">
    <source>
        <dbReference type="ARBA" id="ARBA00022777"/>
    </source>
</evidence>
<dbReference type="SUPFAM" id="SSF56112">
    <property type="entry name" value="Protein kinase-like (PK-like)"/>
    <property type="match status" value="1"/>
</dbReference>
<evidence type="ECO:0000256" key="6">
    <source>
        <dbReference type="ARBA" id="ARBA00022840"/>
    </source>
</evidence>
<dbReference type="PROSITE" id="PS00109">
    <property type="entry name" value="PROTEIN_KINASE_TYR"/>
    <property type="match status" value="1"/>
</dbReference>
<dbReference type="InterPro" id="IPR011009">
    <property type="entry name" value="Kinase-like_dom_sf"/>
</dbReference>
<evidence type="ECO:0000313" key="10">
    <source>
        <dbReference type="EMBL" id="MBH5335467.1"/>
    </source>
</evidence>
<dbReference type="PANTHER" id="PTHR43289:SF6">
    <property type="entry name" value="SERINE_THREONINE-PROTEIN KINASE NEKL-3"/>
    <property type="match status" value="1"/>
</dbReference>
<gene>
    <name evidence="10" type="ORF">IHE55_11940</name>
</gene>
<dbReference type="EMBL" id="JACYXC010000001">
    <property type="protein sequence ID" value="MBH5335467.1"/>
    <property type="molecule type" value="Genomic_DNA"/>
</dbReference>
<feature type="region of interest" description="Disordered" evidence="8">
    <location>
        <begin position="241"/>
        <end position="265"/>
    </location>
</feature>
<evidence type="ECO:0000256" key="3">
    <source>
        <dbReference type="ARBA" id="ARBA00022679"/>
    </source>
</evidence>
<dbReference type="Gene3D" id="1.10.510.10">
    <property type="entry name" value="Transferase(Phosphotransferase) domain 1"/>
    <property type="match status" value="1"/>
</dbReference>
<dbReference type="InterPro" id="IPR000719">
    <property type="entry name" value="Prot_kinase_dom"/>
</dbReference>
<evidence type="ECO:0000256" key="7">
    <source>
        <dbReference type="PROSITE-ProRule" id="PRU10141"/>
    </source>
</evidence>
<dbReference type="PROSITE" id="PS00107">
    <property type="entry name" value="PROTEIN_KINASE_ATP"/>
    <property type="match status" value="1"/>
</dbReference>
<accession>A0ABS0NJU5</accession>
<keyword evidence="6 7" id="KW-0067">ATP-binding</keyword>
<protein>
    <recommendedName>
        <fullName evidence="1">non-specific serine/threonine protein kinase</fullName>
        <ecNumber evidence="1">2.7.11.1</ecNumber>
    </recommendedName>
</protein>
<evidence type="ECO:0000256" key="1">
    <source>
        <dbReference type="ARBA" id="ARBA00012513"/>
    </source>
</evidence>
<dbReference type="Pfam" id="PF00069">
    <property type="entry name" value="Pkinase"/>
    <property type="match status" value="1"/>
</dbReference>
<dbReference type="InterPro" id="IPR017441">
    <property type="entry name" value="Protein_kinase_ATP_BS"/>
</dbReference>
<dbReference type="EC" id="2.7.11.1" evidence="1"/>
<dbReference type="Gene3D" id="3.30.200.20">
    <property type="entry name" value="Phosphorylase Kinase, domain 1"/>
    <property type="match status" value="1"/>
</dbReference>
<dbReference type="PANTHER" id="PTHR43289">
    <property type="entry name" value="MITOGEN-ACTIVATED PROTEIN KINASE KINASE KINASE 20-RELATED"/>
    <property type="match status" value="1"/>
</dbReference>
<keyword evidence="5 10" id="KW-0418">Kinase</keyword>
<proteinExistence type="predicted"/>
<organism evidence="10 11">
    <name type="scientific">Streptomyces pactum</name>
    <dbReference type="NCBI Taxonomy" id="68249"/>
    <lineage>
        <taxon>Bacteria</taxon>
        <taxon>Bacillati</taxon>
        <taxon>Actinomycetota</taxon>
        <taxon>Actinomycetes</taxon>
        <taxon>Kitasatosporales</taxon>
        <taxon>Streptomycetaceae</taxon>
        <taxon>Streptomyces</taxon>
    </lineage>
</organism>
<dbReference type="CDD" id="cd14014">
    <property type="entry name" value="STKc_PknB_like"/>
    <property type="match status" value="1"/>
</dbReference>
<evidence type="ECO:0000259" key="9">
    <source>
        <dbReference type="PROSITE" id="PS50011"/>
    </source>
</evidence>